<reference evidence="1 2" key="1">
    <citation type="journal article" date="2020" name="ISME J.">
        <title>Comparative genomics reveals insights into cyanobacterial evolution and habitat adaptation.</title>
        <authorList>
            <person name="Chen M.Y."/>
            <person name="Teng W.K."/>
            <person name="Zhao L."/>
            <person name="Hu C.X."/>
            <person name="Zhou Y.K."/>
            <person name="Han B.P."/>
            <person name="Song L.R."/>
            <person name="Shu W.S."/>
        </authorList>
    </citation>
    <scope>NUCLEOTIDE SEQUENCE [LARGE SCALE GENOMIC DNA]</scope>
    <source>
        <strain evidence="1 2">FACHB-159</strain>
    </source>
</reference>
<protein>
    <submittedName>
        <fullName evidence="1">Uncharacterized protein</fullName>
    </submittedName>
</protein>
<evidence type="ECO:0000313" key="1">
    <source>
        <dbReference type="EMBL" id="MBD2738778.1"/>
    </source>
</evidence>
<sequence>MQATITIPRGWGYPRFTFGQRTKQGLVVGIEFVPSDSLIAKKSGGGWQYGLLPDKNSKDIVYMSENEIQQLSAEETEEEILTGIDEHLNQVAMLQAQLETPLDIKTPFGDVKPILTSSKSKGISRRSAA</sequence>
<dbReference type="RefSeq" id="WP_190959296.1">
    <property type="nucleotide sequence ID" value="NZ_JACJTU010000058.1"/>
</dbReference>
<dbReference type="EMBL" id="JACJTU010000058">
    <property type="protein sequence ID" value="MBD2738778.1"/>
    <property type="molecule type" value="Genomic_DNA"/>
</dbReference>
<keyword evidence="2" id="KW-1185">Reference proteome</keyword>
<accession>A0ABR8KGX2</accession>
<proteinExistence type="predicted"/>
<comment type="caution">
    <text evidence="1">The sequence shown here is derived from an EMBL/GenBank/DDBJ whole genome shotgun (WGS) entry which is preliminary data.</text>
</comment>
<gene>
    <name evidence="1" type="ORF">H6H03_33750</name>
</gene>
<evidence type="ECO:0000313" key="2">
    <source>
        <dbReference type="Proteomes" id="UP000637383"/>
    </source>
</evidence>
<organism evidence="1 2">
    <name type="scientific">Nostoc paludosum FACHB-159</name>
    <dbReference type="NCBI Taxonomy" id="2692908"/>
    <lineage>
        <taxon>Bacteria</taxon>
        <taxon>Bacillati</taxon>
        <taxon>Cyanobacteriota</taxon>
        <taxon>Cyanophyceae</taxon>
        <taxon>Nostocales</taxon>
        <taxon>Nostocaceae</taxon>
        <taxon>Nostoc</taxon>
    </lineage>
</organism>
<name>A0ABR8KGX2_9NOSO</name>
<dbReference type="Proteomes" id="UP000637383">
    <property type="component" value="Unassembled WGS sequence"/>
</dbReference>